<reference evidence="13 16" key="2">
    <citation type="submission" date="2018-07" db="EMBL/GenBank/DDBJ databases">
        <title>Genomic Encyclopedia of Archaeal and Bacterial Type Strains, Phase II (KMG-II): from individual species to whole genera.</title>
        <authorList>
            <person name="Goeker M."/>
        </authorList>
    </citation>
    <scope>NUCLEOTIDE SEQUENCE [LARGE SCALE GENOMIC DNA]</scope>
    <source>
        <strain evidence="13 16">JA575</strain>
    </source>
</reference>
<dbReference type="Gene3D" id="3.30.2060.10">
    <property type="entry name" value="Penicillin-binding protein 1b domain"/>
    <property type="match status" value="1"/>
</dbReference>
<evidence type="ECO:0000256" key="1">
    <source>
        <dbReference type="ARBA" id="ARBA00022490"/>
    </source>
</evidence>
<dbReference type="GO" id="GO:0005524">
    <property type="term" value="F:ATP binding"/>
    <property type="evidence" value="ECO:0007669"/>
    <property type="project" value="UniProtKB-UniRule"/>
</dbReference>
<keyword evidence="7 9" id="KW-0238">DNA-binding</keyword>
<evidence type="ECO:0000256" key="4">
    <source>
        <dbReference type="ARBA" id="ARBA00022801"/>
    </source>
</evidence>
<keyword evidence="1 9" id="KW-0963">Cytoplasm</keyword>
<dbReference type="GO" id="GO:0003678">
    <property type="term" value="F:DNA helicase activity"/>
    <property type="evidence" value="ECO:0007669"/>
    <property type="project" value="TreeGrafter"/>
</dbReference>
<accession>A0A336JSP3</accession>
<comment type="similarity">
    <text evidence="9">In the N-terminal section; belongs to the UvrB family.</text>
</comment>
<dbReference type="GO" id="GO:0006355">
    <property type="term" value="P:regulation of DNA-templated transcription"/>
    <property type="evidence" value="ECO:0007669"/>
    <property type="project" value="UniProtKB-UniRule"/>
</dbReference>
<feature type="region of interest" description="Disordered" evidence="10">
    <location>
        <begin position="1"/>
        <end position="41"/>
    </location>
</feature>
<dbReference type="Gene3D" id="2.40.10.170">
    <property type="match status" value="1"/>
</dbReference>
<dbReference type="InterPro" id="IPR037235">
    <property type="entry name" value="TRCF-like_C_D7"/>
</dbReference>
<feature type="domain" description="Helicase C-terminal" evidence="12">
    <location>
        <begin position="760"/>
        <end position="911"/>
    </location>
</feature>
<dbReference type="AlphaFoldDB" id="A0A336JSP3"/>
<evidence type="ECO:0000313" key="13">
    <source>
        <dbReference type="EMBL" id="RED33240.1"/>
    </source>
</evidence>
<dbReference type="PANTHER" id="PTHR47964:SF1">
    <property type="entry name" value="ATP-DEPENDENT DNA HELICASE HOMOLOG RECG, CHLOROPLASTIC"/>
    <property type="match status" value="1"/>
</dbReference>
<dbReference type="Pfam" id="PF00271">
    <property type="entry name" value="Helicase_C"/>
    <property type="match status" value="1"/>
</dbReference>
<name>A0A336JSP3_9BRAD</name>
<dbReference type="InterPro" id="IPR004576">
    <property type="entry name" value="Mfd"/>
</dbReference>
<proteinExistence type="inferred from homology"/>
<evidence type="ECO:0000313" key="14">
    <source>
        <dbReference type="EMBL" id="SSW91316.1"/>
    </source>
</evidence>
<keyword evidence="6 9" id="KW-0067">ATP-binding</keyword>
<dbReference type="CDD" id="cd17991">
    <property type="entry name" value="DEXHc_TRCF"/>
    <property type="match status" value="1"/>
</dbReference>
<dbReference type="Gene3D" id="3.90.1150.50">
    <property type="entry name" value="Transcription-repair-coupling factor, D7 domain"/>
    <property type="match status" value="1"/>
</dbReference>
<dbReference type="GO" id="GO:0003684">
    <property type="term" value="F:damaged DNA binding"/>
    <property type="evidence" value="ECO:0007669"/>
    <property type="project" value="InterPro"/>
</dbReference>
<dbReference type="PROSITE" id="PS51194">
    <property type="entry name" value="HELICASE_CTER"/>
    <property type="match status" value="1"/>
</dbReference>
<sequence>MRRQSGQVASRPPRTPKSSTGDGHAQRPGASKPVAASRRAKQQISSAAPLGLLALHLLKLRRRARPHGVVFVARDEARAERLGAILHTFDPRCGVLVLPRFDTLPFEQLEPSREIAGRRSHVLRRLAEHTDPPLLITTVDALLPRVPAPQAWARATLRIEIGQAFEPNAFAERLQSLGYELDEPADYPGGALFHGQTIEIYPAGALAPIRIELGDGIVSGIRSFDPGSSSEGVALDEVVIDPMSERGVLASAEDGPQAASIFACLRGTGLIADAGVARRADAQLAAIERSDADEESRADFVSRGEWDAATAGITELPADAELEAVPDFSQARSPRSALRRFIADSRDQGTSIIFTAATAPDLARMERLAGETTQRLEWRRAVGATNDAIASVLADLDAGFRLATTPARVVVSATEVLGSRAHHLQPMARRTATGELVARPVLGGAVVHLRRGLAVLEGLEQVSSPGTPASEMIRLRFAGDQTALCPVADLGLIWPYANDPSGLKLDDADGSSWTMRKDDAEREVERVARTMAEAVGARRATPAPKISPPGADYERFVAQFPYFPTPDQIDAVEDVLRDLASGHPMDRIVCGDVGFGKTEVALRAAAATVLSGRQVALVVPTTVLARQHVVTFQKRFAPLGARVGQLSRLTSAAEARQIKQQLRDGSLAIVIGTQALTAKGVHFADLGLVIIDEEQHFGAAEKAKLAALRDGVHSLTMSATPIPRTLAGALAGLRDISVIATPPVQRVPVVTSVATLTDSTLTMALRREHRRRGQSFVICPRIKDLAPMQERLRSNVPELRVLTLHGRMPAADIDDCMMRFMAGEADILLATNIIENGLDIPRANTIVICEPERFGLAQLHQLRGRVGRGGTRAYAHLLSDEAGEAAQARIEALREFGRPGAGFQISARDLDLRGAGDLLSEQQAGHVQVFGAALYHHLLAQAMRGRPKRLDDFWAPELHLDLEALLPSDYVPDEATRLDLYARLAHAETAAEVEELEDEVIARFGPAPPQADRLLVLADLNQACRDLGIARIDAGPNGIAVTLRSDVSLSELPRGVVRHDGRLLLKRSLDSAKRLVAVRQLVDALQQANV</sequence>
<evidence type="ECO:0000313" key="15">
    <source>
        <dbReference type="Proteomes" id="UP000252631"/>
    </source>
</evidence>
<dbReference type="Proteomes" id="UP000252631">
    <property type="component" value="Unassembled WGS sequence"/>
</dbReference>
<dbReference type="InterPro" id="IPR047112">
    <property type="entry name" value="RecG/Mfd"/>
</dbReference>
<evidence type="ECO:0000256" key="9">
    <source>
        <dbReference type="HAMAP-Rule" id="MF_00969"/>
    </source>
</evidence>
<dbReference type="Pfam" id="PF03461">
    <property type="entry name" value="TRCF"/>
    <property type="match status" value="1"/>
</dbReference>
<dbReference type="Proteomes" id="UP000256343">
    <property type="component" value="Unassembled WGS sequence"/>
</dbReference>
<dbReference type="SMART" id="SM00487">
    <property type="entry name" value="DEXDc"/>
    <property type="match status" value="1"/>
</dbReference>
<dbReference type="SMART" id="SM01058">
    <property type="entry name" value="CarD_TRCF"/>
    <property type="match status" value="1"/>
</dbReference>
<dbReference type="SMART" id="SM00490">
    <property type="entry name" value="HELICc"/>
    <property type="match status" value="1"/>
</dbReference>
<dbReference type="InterPro" id="IPR041471">
    <property type="entry name" value="UvrB_inter"/>
</dbReference>
<organism evidence="14 15">
    <name type="scientific">Rhodopseudomonas pentothenatexigens</name>
    <dbReference type="NCBI Taxonomy" id="999699"/>
    <lineage>
        <taxon>Bacteria</taxon>
        <taxon>Pseudomonadati</taxon>
        <taxon>Pseudomonadota</taxon>
        <taxon>Alphaproteobacteria</taxon>
        <taxon>Hyphomicrobiales</taxon>
        <taxon>Nitrobacteraceae</taxon>
        <taxon>Rhodopseudomonas</taxon>
    </lineage>
</organism>
<dbReference type="Pfam" id="PF17757">
    <property type="entry name" value="UvrB_inter"/>
    <property type="match status" value="1"/>
</dbReference>
<evidence type="ECO:0000256" key="6">
    <source>
        <dbReference type="ARBA" id="ARBA00022840"/>
    </source>
</evidence>
<dbReference type="PROSITE" id="PS51192">
    <property type="entry name" value="HELICASE_ATP_BIND_1"/>
    <property type="match status" value="1"/>
</dbReference>
<gene>
    <name evidence="9" type="primary">mfd</name>
    <name evidence="13" type="ORF">BJ125_11177</name>
    <name evidence="14" type="ORF">SAMN05892882_11177</name>
</gene>
<dbReference type="Gene3D" id="3.40.50.300">
    <property type="entry name" value="P-loop containing nucleotide triphosphate hydrolases"/>
    <property type="match status" value="2"/>
</dbReference>
<comment type="similarity">
    <text evidence="9">In the C-terminal section; belongs to the helicase family. RecG subfamily.</text>
</comment>
<dbReference type="InterPro" id="IPR003711">
    <property type="entry name" value="CarD-like/TRCF_RID"/>
</dbReference>
<evidence type="ECO:0000256" key="2">
    <source>
        <dbReference type="ARBA" id="ARBA00022741"/>
    </source>
</evidence>
<comment type="subcellular location">
    <subcellularLocation>
        <location evidence="9">Cytoplasm</location>
    </subcellularLocation>
</comment>
<evidence type="ECO:0000259" key="11">
    <source>
        <dbReference type="PROSITE" id="PS51192"/>
    </source>
</evidence>
<evidence type="ECO:0000256" key="7">
    <source>
        <dbReference type="ARBA" id="ARBA00023125"/>
    </source>
</evidence>
<keyword evidence="2 9" id="KW-0547">Nucleotide-binding</keyword>
<dbReference type="InterPro" id="IPR014001">
    <property type="entry name" value="Helicase_ATP-bd"/>
</dbReference>
<dbReference type="InterPro" id="IPR001650">
    <property type="entry name" value="Helicase_C-like"/>
</dbReference>
<dbReference type="OrthoDB" id="9804325at2"/>
<keyword evidence="5 14" id="KW-0347">Helicase</keyword>
<dbReference type="SUPFAM" id="SSF143517">
    <property type="entry name" value="TRCF domain-like"/>
    <property type="match status" value="1"/>
</dbReference>
<evidence type="ECO:0000259" key="12">
    <source>
        <dbReference type="PROSITE" id="PS51194"/>
    </source>
</evidence>
<feature type="domain" description="Helicase ATP-binding" evidence="11">
    <location>
        <begin position="578"/>
        <end position="739"/>
    </location>
</feature>
<evidence type="ECO:0000313" key="16">
    <source>
        <dbReference type="Proteomes" id="UP000256343"/>
    </source>
</evidence>
<dbReference type="GO" id="GO:0005737">
    <property type="term" value="C:cytoplasm"/>
    <property type="evidence" value="ECO:0007669"/>
    <property type="project" value="UniProtKB-SubCell"/>
</dbReference>
<evidence type="ECO:0000256" key="3">
    <source>
        <dbReference type="ARBA" id="ARBA00022763"/>
    </source>
</evidence>
<keyword evidence="8 9" id="KW-0234">DNA repair</keyword>
<dbReference type="EMBL" id="QRDT01000011">
    <property type="protein sequence ID" value="RED33240.1"/>
    <property type="molecule type" value="Genomic_DNA"/>
</dbReference>
<dbReference type="GO" id="GO:0016787">
    <property type="term" value="F:hydrolase activity"/>
    <property type="evidence" value="ECO:0007669"/>
    <property type="project" value="UniProtKB-KW"/>
</dbReference>
<evidence type="ECO:0000256" key="10">
    <source>
        <dbReference type="SAM" id="MobiDB-lite"/>
    </source>
</evidence>
<dbReference type="InterPro" id="IPR036101">
    <property type="entry name" value="CarD-like/TRCF_RID_sf"/>
</dbReference>
<comment type="function">
    <text evidence="9">Couples transcription and DNA repair by recognizing RNA polymerase (RNAP) stalled at DNA lesions. Mediates ATP-dependent release of RNAP and its truncated transcript from the DNA, and recruitment of nucleotide excision repair machinery to the damaged site.</text>
</comment>
<reference evidence="14 15" key="1">
    <citation type="submission" date="2017-08" db="EMBL/GenBank/DDBJ databases">
        <authorList>
            <person name="de Groot N.N."/>
        </authorList>
    </citation>
    <scope>NUCLEOTIDE SEQUENCE [LARGE SCALE GENOMIC DNA]</scope>
    <source>
        <strain evidence="14 15">JA575</strain>
    </source>
</reference>
<dbReference type="SUPFAM" id="SSF141259">
    <property type="entry name" value="CarD-like"/>
    <property type="match status" value="1"/>
</dbReference>
<keyword evidence="4 9" id="KW-0378">Hydrolase</keyword>
<dbReference type="GO" id="GO:0000716">
    <property type="term" value="P:transcription-coupled nucleotide-excision repair, DNA damage recognition"/>
    <property type="evidence" value="ECO:0007669"/>
    <property type="project" value="UniProtKB-UniRule"/>
</dbReference>
<dbReference type="PANTHER" id="PTHR47964">
    <property type="entry name" value="ATP-DEPENDENT DNA HELICASE HOMOLOG RECG, CHLOROPLASTIC"/>
    <property type="match status" value="1"/>
</dbReference>
<evidence type="ECO:0000256" key="8">
    <source>
        <dbReference type="ARBA" id="ARBA00023204"/>
    </source>
</evidence>
<dbReference type="EMBL" id="UFQQ01000011">
    <property type="protein sequence ID" value="SSW91316.1"/>
    <property type="molecule type" value="Genomic_DNA"/>
</dbReference>
<dbReference type="Gene3D" id="3.40.50.11180">
    <property type="match status" value="1"/>
</dbReference>
<protein>
    <recommendedName>
        <fullName evidence="9">Transcription-repair-coupling factor</fullName>
        <shortName evidence="9">TRCF</shortName>
        <ecNumber evidence="9">3.6.4.-</ecNumber>
    </recommendedName>
</protein>
<dbReference type="InterPro" id="IPR011545">
    <property type="entry name" value="DEAD/DEAH_box_helicase_dom"/>
</dbReference>
<dbReference type="SUPFAM" id="SSF52540">
    <property type="entry name" value="P-loop containing nucleoside triphosphate hydrolases"/>
    <property type="match status" value="3"/>
</dbReference>
<evidence type="ECO:0000256" key="5">
    <source>
        <dbReference type="ARBA" id="ARBA00022806"/>
    </source>
</evidence>
<dbReference type="EC" id="3.6.4.-" evidence="9"/>
<dbReference type="SMART" id="SM00982">
    <property type="entry name" value="TRCF"/>
    <property type="match status" value="1"/>
</dbReference>
<keyword evidence="16" id="KW-1185">Reference proteome</keyword>
<dbReference type="InterPro" id="IPR027417">
    <property type="entry name" value="P-loop_NTPase"/>
</dbReference>
<dbReference type="InterPro" id="IPR005118">
    <property type="entry name" value="TRCF_C"/>
</dbReference>
<dbReference type="Pfam" id="PF00270">
    <property type="entry name" value="DEAD"/>
    <property type="match status" value="1"/>
</dbReference>
<dbReference type="HAMAP" id="MF_00969">
    <property type="entry name" value="TRCF"/>
    <property type="match status" value="1"/>
</dbReference>
<keyword evidence="3 9" id="KW-0227">DNA damage</keyword>